<evidence type="ECO:0000259" key="6">
    <source>
        <dbReference type="Pfam" id="PF14464"/>
    </source>
</evidence>
<keyword evidence="5" id="KW-0482">Metalloprotease</keyword>
<dbReference type="SUPFAM" id="SSF102712">
    <property type="entry name" value="JAB1/MPN domain"/>
    <property type="match status" value="1"/>
</dbReference>
<dbReference type="EMBL" id="JBGUAW010000001">
    <property type="protein sequence ID" value="MFA9459371.1"/>
    <property type="molecule type" value="Genomic_DNA"/>
</dbReference>
<gene>
    <name evidence="7" type="ORF">ACERLL_00840</name>
</gene>
<evidence type="ECO:0000256" key="1">
    <source>
        <dbReference type="ARBA" id="ARBA00022670"/>
    </source>
</evidence>
<keyword evidence="3" id="KW-0378">Hydrolase</keyword>
<proteinExistence type="predicted"/>
<dbReference type="CDD" id="cd08070">
    <property type="entry name" value="MPN_like"/>
    <property type="match status" value="1"/>
</dbReference>
<keyword evidence="8" id="KW-1185">Reference proteome</keyword>
<evidence type="ECO:0000256" key="5">
    <source>
        <dbReference type="ARBA" id="ARBA00023049"/>
    </source>
</evidence>
<protein>
    <submittedName>
        <fullName evidence="7">M67 family metallopeptidase</fullName>
    </submittedName>
</protein>
<evidence type="ECO:0000313" key="8">
    <source>
        <dbReference type="Proteomes" id="UP001575181"/>
    </source>
</evidence>
<dbReference type="PANTHER" id="PTHR34858">
    <property type="entry name" value="CYSO-CYSTEINE PEPTIDASE"/>
    <property type="match status" value="1"/>
</dbReference>
<sequence>MEAEAAARPEEEVCGLLSGHGNVADTLLPVENALHSPHAFDMEPAGLLDAMRNIRESGGELVAIYHSHPFGPAYPSRTDVASNQYPEVAHVLIGREGAEWRVRAFRLDDGVGELTLKTVAG</sequence>
<keyword evidence="4" id="KW-0862">Zinc</keyword>
<name>A0ABV4TS37_9GAMM</name>
<evidence type="ECO:0000256" key="3">
    <source>
        <dbReference type="ARBA" id="ARBA00022801"/>
    </source>
</evidence>
<dbReference type="InterPro" id="IPR028090">
    <property type="entry name" value="JAB_dom_prok"/>
</dbReference>
<feature type="domain" description="JAB" evidence="6">
    <location>
        <begin position="3"/>
        <end position="104"/>
    </location>
</feature>
<dbReference type="PANTHER" id="PTHR34858:SF1">
    <property type="entry name" value="CYSO-CYSTEINE PEPTIDASE"/>
    <property type="match status" value="1"/>
</dbReference>
<dbReference type="InterPro" id="IPR051929">
    <property type="entry name" value="VirAsm_ModProt"/>
</dbReference>
<comment type="caution">
    <text evidence="7">The sequence shown here is derived from an EMBL/GenBank/DDBJ whole genome shotgun (WGS) entry which is preliminary data.</text>
</comment>
<organism evidence="7 8">
    <name type="scientific">Thiohalorhabdus methylotrophus</name>
    <dbReference type="NCBI Taxonomy" id="3242694"/>
    <lineage>
        <taxon>Bacteria</taxon>
        <taxon>Pseudomonadati</taxon>
        <taxon>Pseudomonadota</taxon>
        <taxon>Gammaproteobacteria</taxon>
        <taxon>Thiohalorhabdales</taxon>
        <taxon>Thiohalorhabdaceae</taxon>
        <taxon>Thiohalorhabdus</taxon>
    </lineage>
</organism>
<evidence type="ECO:0000313" key="7">
    <source>
        <dbReference type="EMBL" id="MFA9459371.1"/>
    </source>
</evidence>
<dbReference type="Pfam" id="PF14464">
    <property type="entry name" value="Prok-JAB"/>
    <property type="match status" value="1"/>
</dbReference>
<accession>A0ABV4TS37</accession>
<keyword evidence="1" id="KW-0645">Protease</keyword>
<reference evidence="7 8" key="1">
    <citation type="submission" date="2024-08" db="EMBL/GenBank/DDBJ databases">
        <title>Whole-genome sequencing of halo(alkali)philic microorganisms from hypersaline lakes.</title>
        <authorList>
            <person name="Sorokin D.Y."/>
            <person name="Merkel A.Y."/>
            <person name="Messina E."/>
            <person name="Yakimov M."/>
        </authorList>
    </citation>
    <scope>NUCLEOTIDE SEQUENCE [LARGE SCALE GENOMIC DNA]</scope>
    <source>
        <strain evidence="7 8">Cl-TMA</strain>
    </source>
</reference>
<dbReference type="Gene3D" id="3.40.140.10">
    <property type="entry name" value="Cytidine Deaminase, domain 2"/>
    <property type="match status" value="1"/>
</dbReference>
<evidence type="ECO:0000256" key="2">
    <source>
        <dbReference type="ARBA" id="ARBA00022723"/>
    </source>
</evidence>
<evidence type="ECO:0000256" key="4">
    <source>
        <dbReference type="ARBA" id="ARBA00022833"/>
    </source>
</evidence>
<dbReference type="Proteomes" id="UP001575181">
    <property type="component" value="Unassembled WGS sequence"/>
</dbReference>
<keyword evidence="2" id="KW-0479">Metal-binding</keyword>